<dbReference type="InterPro" id="IPR032727">
    <property type="entry name" value="CLAMP"/>
</dbReference>
<dbReference type="STRING" id="9601.ENSPPYP00000002805"/>
<dbReference type="EMBL" id="NDHI03003381">
    <property type="protein sequence ID" value="PNJ72221.1"/>
    <property type="molecule type" value="Genomic_DNA"/>
</dbReference>
<dbReference type="PANTHER" id="PTHR28457:SF3">
    <property type="entry name" value="CILIARY-ASSOCIATED CALCIUM-BINDING COILED-COIL PROTEIN 1"/>
    <property type="match status" value="1"/>
</dbReference>
<sequence>MDFSIIQYSKFMTLLAMLLQNLKTLHMSLEESIKWLGEVMAEIGPTHLQKSEDWNIFDVKQANAIIDYLKISLFQHYKLYEFMFYSAREEIVIGTEQVIEVVKSAYGPFPNPLEEGISFDIYSTFIEPPTILDTEMKRLDQEQGPEESQPETDTSNMDPLVGFTIEDVKSVLDQVTDDILIGIQTEINEKLQIQEEAFNARIEKLKKA</sequence>
<evidence type="ECO:0000256" key="1">
    <source>
        <dbReference type="SAM" id="MobiDB-lite"/>
    </source>
</evidence>
<dbReference type="AlphaFoldDB" id="A0A2J8WR27"/>
<gene>
    <name evidence="2" type="ORF">CR201_G0008382</name>
</gene>
<protein>
    <submittedName>
        <fullName evidence="2">C10orf107 isoform 1</fullName>
    </submittedName>
</protein>
<dbReference type="PANTHER" id="PTHR28457">
    <property type="entry name" value="COILED-COIL DOMAIN-CONTAINING PROTEIN 189"/>
    <property type="match status" value="1"/>
</dbReference>
<proteinExistence type="predicted"/>
<evidence type="ECO:0000313" key="2">
    <source>
        <dbReference type="EMBL" id="PNJ72221.1"/>
    </source>
</evidence>
<dbReference type="Pfam" id="PF14769">
    <property type="entry name" value="CLAMP"/>
    <property type="match status" value="1"/>
</dbReference>
<reference evidence="2" key="1">
    <citation type="submission" date="2017-12" db="EMBL/GenBank/DDBJ databases">
        <title>High-resolution comparative analysis of great ape genomes.</title>
        <authorList>
            <person name="Pollen A."/>
            <person name="Hastie A."/>
            <person name="Hormozdiari F."/>
            <person name="Dougherty M."/>
            <person name="Liu R."/>
            <person name="Chaisson M."/>
            <person name="Hoppe E."/>
            <person name="Hill C."/>
            <person name="Pang A."/>
            <person name="Hillier L."/>
            <person name="Baker C."/>
            <person name="Armstrong J."/>
            <person name="Shendure J."/>
            <person name="Paten B."/>
            <person name="Wilson R."/>
            <person name="Chao H."/>
            <person name="Schneider V."/>
            <person name="Ventura M."/>
            <person name="Kronenberg Z."/>
            <person name="Murali S."/>
            <person name="Gordon D."/>
            <person name="Cantsilieris S."/>
            <person name="Munson K."/>
            <person name="Nelson B."/>
            <person name="Raja A."/>
            <person name="Underwood J."/>
            <person name="Diekhans M."/>
            <person name="Fiddes I."/>
            <person name="Haussler D."/>
            <person name="Eichler E."/>
        </authorList>
    </citation>
    <scope>NUCLEOTIDE SEQUENCE [LARGE SCALE GENOMIC DNA]</scope>
    <source>
        <strain evidence="2">Susie</strain>
    </source>
</reference>
<accession>A0A2J8WR27</accession>
<comment type="caution">
    <text evidence="2">The sequence shown here is derived from an EMBL/GenBank/DDBJ whole genome shotgun (WGS) entry which is preliminary data.</text>
</comment>
<feature type="region of interest" description="Disordered" evidence="1">
    <location>
        <begin position="139"/>
        <end position="159"/>
    </location>
</feature>
<organism evidence="2">
    <name type="scientific">Pongo abelii</name>
    <name type="common">Sumatran orangutan</name>
    <name type="synonym">Pongo pygmaeus abelii</name>
    <dbReference type="NCBI Taxonomy" id="9601"/>
    <lineage>
        <taxon>Eukaryota</taxon>
        <taxon>Metazoa</taxon>
        <taxon>Chordata</taxon>
        <taxon>Craniata</taxon>
        <taxon>Vertebrata</taxon>
        <taxon>Euteleostomi</taxon>
        <taxon>Mammalia</taxon>
        <taxon>Eutheria</taxon>
        <taxon>Euarchontoglires</taxon>
        <taxon>Primates</taxon>
        <taxon>Haplorrhini</taxon>
        <taxon>Catarrhini</taxon>
        <taxon>Hominidae</taxon>
        <taxon>Pongo</taxon>
    </lineage>
</organism>
<name>A0A2J8WR27_PONAB</name>